<feature type="transmembrane region" description="Helical" evidence="2">
    <location>
        <begin position="59"/>
        <end position="79"/>
    </location>
</feature>
<evidence type="ECO:0000313" key="3">
    <source>
        <dbReference type="EMBL" id="MCA6074116.1"/>
    </source>
</evidence>
<keyword evidence="2" id="KW-0812">Transmembrane</keyword>
<feature type="transmembrane region" description="Helical" evidence="2">
    <location>
        <begin position="296"/>
        <end position="316"/>
    </location>
</feature>
<sequence length="366" mass="40388">MFQQSLVFIFLIVLGILLQKKISDARELKGLKIIILSIALPATIFIALLSIQFDSRYLFLPLGALGFNILMLVLVKYFGPAFGFNPNSKEHLTVMMLIPSLAPGLSCFPFLAEFMGEDGLALGALADVGNKVFVLILLYLLAIHWYHGMSKEKSTGMGKLKSLMVAMINEPINMIIIIALVMVAFGMNMSTFPAFLRDGIGRASMIMTPLILLFIGLSVRIKWRDLKQLFFLLTWRSGVAFMASALIIGLVPALTPTLALLIVVFPQSATSFWPYAHMTAINQMGGQPVFDTKMAISVLACSLPFSTLTILGVFSFESYFVNPWYLGGIGATLFLISLLPRISQRVIAIRTNSTQVTESTNYQYAE</sequence>
<feature type="transmembrane region" description="Helical" evidence="2">
    <location>
        <begin position="229"/>
        <end position="251"/>
    </location>
</feature>
<evidence type="ECO:0000313" key="4">
    <source>
        <dbReference type="Proteomes" id="UP001139409"/>
    </source>
</evidence>
<feature type="transmembrane region" description="Helical" evidence="2">
    <location>
        <begin position="132"/>
        <end position="149"/>
    </location>
</feature>
<protein>
    <submittedName>
        <fullName evidence="3">Permease</fullName>
    </submittedName>
</protein>
<dbReference type="AlphaFoldDB" id="A0A9X1KYZ2"/>
<comment type="caution">
    <text evidence="3">The sequence shown here is derived from an EMBL/GenBank/DDBJ whole genome shotgun (WGS) entry which is preliminary data.</text>
</comment>
<keyword evidence="1" id="KW-0813">Transport</keyword>
<feature type="transmembrane region" description="Helical" evidence="2">
    <location>
        <begin position="199"/>
        <end position="217"/>
    </location>
</feature>
<evidence type="ECO:0000256" key="1">
    <source>
        <dbReference type="ARBA" id="ARBA00022448"/>
    </source>
</evidence>
<evidence type="ECO:0000256" key="2">
    <source>
        <dbReference type="SAM" id="Phobius"/>
    </source>
</evidence>
<accession>A0A9X1KYZ2</accession>
<keyword evidence="4" id="KW-1185">Reference proteome</keyword>
<feature type="transmembrane region" description="Helical" evidence="2">
    <location>
        <begin position="257"/>
        <end position="276"/>
    </location>
</feature>
<feature type="transmembrane region" description="Helical" evidence="2">
    <location>
        <begin position="170"/>
        <end position="187"/>
    </location>
</feature>
<gene>
    <name evidence="3" type="ORF">LDX50_04515</name>
</gene>
<feature type="transmembrane region" description="Helical" evidence="2">
    <location>
        <begin position="6"/>
        <end position="22"/>
    </location>
</feature>
<dbReference type="PANTHER" id="PTHR36838:SF3">
    <property type="entry name" value="TRANSPORTER AUXIN EFFLUX CARRIER EC FAMILY"/>
    <property type="match status" value="1"/>
</dbReference>
<reference evidence="3" key="1">
    <citation type="submission" date="2021-09" db="EMBL/GenBank/DDBJ databases">
        <title>Fulvivirga sp. isolated from coastal sediment.</title>
        <authorList>
            <person name="Yu H."/>
        </authorList>
    </citation>
    <scope>NUCLEOTIDE SEQUENCE</scope>
    <source>
        <strain evidence="3">1062</strain>
    </source>
</reference>
<keyword evidence="2" id="KW-0472">Membrane</keyword>
<feature type="transmembrane region" description="Helical" evidence="2">
    <location>
        <begin position="322"/>
        <end position="340"/>
    </location>
</feature>
<feature type="transmembrane region" description="Helical" evidence="2">
    <location>
        <begin position="34"/>
        <end position="53"/>
    </location>
</feature>
<name>A0A9X1KYZ2_9BACT</name>
<organism evidence="3 4">
    <name type="scientific">Fulvivirga sedimenti</name>
    <dbReference type="NCBI Taxonomy" id="2879465"/>
    <lineage>
        <taxon>Bacteria</taxon>
        <taxon>Pseudomonadati</taxon>
        <taxon>Bacteroidota</taxon>
        <taxon>Cytophagia</taxon>
        <taxon>Cytophagales</taxon>
        <taxon>Fulvivirgaceae</taxon>
        <taxon>Fulvivirga</taxon>
    </lineage>
</organism>
<feature type="transmembrane region" description="Helical" evidence="2">
    <location>
        <begin position="91"/>
        <end position="112"/>
    </location>
</feature>
<dbReference type="Proteomes" id="UP001139409">
    <property type="component" value="Unassembled WGS sequence"/>
</dbReference>
<keyword evidence="2" id="KW-1133">Transmembrane helix</keyword>
<dbReference type="PANTHER" id="PTHR36838">
    <property type="entry name" value="AUXIN EFFLUX CARRIER FAMILY PROTEIN"/>
    <property type="match status" value="1"/>
</dbReference>
<dbReference type="RefSeq" id="WP_225697220.1">
    <property type="nucleotide sequence ID" value="NZ_JAIXNE010000001.1"/>
</dbReference>
<proteinExistence type="predicted"/>
<dbReference type="EMBL" id="JAIXNE010000001">
    <property type="protein sequence ID" value="MCA6074116.1"/>
    <property type="molecule type" value="Genomic_DNA"/>
</dbReference>